<dbReference type="Gene3D" id="3.40.630.30">
    <property type="match status" value="1"/>
</dbReference>
<dbReference type="SUPFAM" id="SSF55729">
    <property type="entry name" value="Acyl-CoA N-acyltransferases (Nat)"/>
    <property type="match status" value="1"/>
</dbReference>
<dbReference type="EMBL" id="AMFJ01000394">
    <property type="protein sequence ID" value="EKE27954.1"/>
    <property type="molecule type" value="Genomic_DNA"/>
</dbReference>
<sequence length="175" mass="21638">MNHMLKIRKHLRSDIPYRVKWMNNPEVSRFLWDGSGKKTTKSEQEKWFDAYIKVKNKTFFTICDEELSIGFMWLSNISKINRNAELFIAIWEDAYRWKWFWKKAFLWILEYWFKKLQLHKLILYVYCENDSAVKLYQNLWFQIEWTFKDEAFIDWRFHDSYSMALFSSEFNSGSQ</sequence>
<dbReference type="PANTHER" id="PTHR43415:SF3">
    <property type="entry name" value="GNAT-FAMILY ACETYLTRANSFERASE"/>
    <property type="match status" value="1"/>
</dbReference>
<dbReference type="InterPro" id="IPR016181">
    <property type="entry name" value="Acyl_CoA_acyltransferase"/>
</dbReference>
<evidence type="ECO:0000259" key="1">
    <source>
        <dbReference type="Pfam" id="PF13302"/>
    </source>
</evidence>
<dbReference type="GO" id="GO:0016747">
    <property type="term" value="F:acyltransferase activity, transferring groups other than amino-acyl groups"/>
    <property type="evidence" value="ECO:0007669"/>
    <property type="project" value="InterPro"/>
</dbReference>
<dbReference type="AlphaFoldDB" id="K2GCH6"/>
<gene>
    <name evidence="2" type="ORF">ACD_3C00120G0001</name>
</gene>
<reference evidence="2" key="1">
    <citation type="journal article" date="2012" name="Science">
        <title>Fermentation, hydrogen, and sulfur metabolism in multiple uncultivated bacterial phyla.</title>
        <authorList>
            <person name="Wrighton K.C."/>
            <person name="Thomas B.C."/>
            <person name="Sharon I."/>
            <person name="Miller C.S."/>
            <person name="Castelle C.J."/>
            <person name="VerBerkmoes N.C."/>
            <person name="Wilkins M.J."/>
            <person name="Hettich R.L."/>
            <person name="Lipton M.S."/>
            <person name="Williams K.H."/>
            <person name="Long P.E."/>
            <person name="Banfield J.F."/>
        </authorList>
    </citation>
    <scope>NUCLEOTIDE SEQUENCE [LARGE SCALE GENOMIC DNA]</scope>
</reference>
<dbReference type="InterPro" id="IPR000182">
    <property type="entry name" value="GNAT_dom"/>
</dbReference>
<proteinExistence type="predicted"/>
<protein>
    <recommendedName>
        <fullName evidence="1">N-acetyltransferase domain-containing protein</fullName>
    </recommendedName>
</protein>
<dbReference type="PANTHER" id="PTHR43415">
    <property type="entry name" value="SPERMIDINE N(1)-ACETYLTRANSFERASE"/>
    <property type="match status" value="1"/>
</dbReference>
<feature type="domain" description="N-acetyltransferase" evidence="1">
    <location>
        <begin position="5"/>
        <end position="139"/>
    </location>
</feature>
<organism evidence="2">
    <name type="scientific">uncultured bacterium</name>
    <name type="common">gcode 4</name>
    <dbReference type="NCBI Taxonomy" id="1234023"/>
    <lineage>
        <taxon>Bacteria</taxon>
        <taxon>environmental samples</taxon>
    </lineage>
</organism>
<dbReference type="Pfam" id="PF13302">
    <property type="entry name" value="Acetyltransf_3"/>
    <property type="match status" value="1"/>
</dbReference>
<accession>K2GCH6</accession>
<name>K2GCH6_9BACT</name>
<evidence type="ECO:0000313" key="2">
    <source>
        <dbReference type="EMBL" id="EKE27954.1"/>
    </source>
</evidence>
<comment type="caution">
    <text evidence="2">The sequence shown here is derived from an EMBL/GenBank/DDBJ whole genome shotgun (WGS) entry which is preliminary data.</text>
</comment>